<dbReference type="Proteomes" id="UP001172457">
    <property type="component" value="Chromosome 1"/>
</dbReference>
<keyword evidence="3" id="KW-1185">Reference proteome</keyword>
<feature type="domain" description="Reverse transcriptase" evidence="1">
    <location>
        <begin position="1"/>
        <end position="162"/>
    </location>
</feature>
<dbReference type="EMBL" id="JARYMX010000001">
    <property type="protein sequence ID" value="KAJ9564544.1"/>
    <property type="molecule type" value="Genomic_DNA"/>
</dbReference>
<accession>A0AA38WTW4</accession>
<evidence type="ECO:0000313" key="3">
    <source>
        <dbReference type="Proteomes" id="UP001172457"/>
    </source>
</evidence>
<dbReference type="PANTHER" id="PTHR33116:SF78">
    <property type="entry name" value="OS12G0587133 PROTEIN"/>
    <property type="match status" value="1"/>
</dbReference>
<evidence type="ECO:0000259" key="1">
    <source>
        <dbReference type="PROSITE" id="PS50878"/>
    </source>
</evidence>
<dbReference type="PANTHER" id="PTHR33116">
    <property type="entry name" value="REVERSE TRANSCRIPTASE ZINC-BINDING DOMAIN-CONTAINING PROTEIN-RELATED-RELATED"/>
    <property type="match status" value="1"/>
</dbReference>
<reference evidence="2" key="1">
    <citation type="submission" date="2023-03" db="EMBL/GenBank/DDBJ databases">
        <title>Chromosome-scale reference genome and RAD-based genetic map of yellow starthistle (Centaurea solstitialis) reveal putative structural variation and QTLs associated with invader traits.</title>
        <authorList>
            <person name="Reatini B."/>
            <person name="Cang F.A."/>
            <person name="Jiang Q."/>
            <person name="Mckibben M.T.W."/>
            <person name="Barker M.S."/>
            <person name="Rieseberg L.H."/>
            <person name="Dlugosch K.M."/>
        </authorList>
    </citation>
    <scope>NUCLEOTIDE SEQUENCE</scope>
    <source>
        <strain evidence="2">CAN-66</strain>
        <tissue evidence="2">Leaf</tissue>
    </source>
</reference>
<gene>
    <name evidence="2" type="ORF">OSB04_000510</name>
</gene>
<organism evidence="2 3">
    <name type="scientific">Centaurea solstitialis</name>
    <name type="common">yellow star-thistle</name>
    <dbReference type="NCBI Taxonomy" id="347529"/>
    <lineage>
        <taxon>Eukaryota</taxon>
        <taxon>Viridiplantae</taxon>
        <taxon>Streptophyta</taxon>
        <taxon>Embryophyta</taxon>
        <taxon>Tracheophyta</taxon>
        <taxon>Spermatophyta</taxon>
        <taxon>Magnoliopsida</taxon>
        <taxon>eudicotyledons</taxon>
        <taxon>Gunneridae</taxon>
        <taxon>Pentapetalae</taxon>
        <taxon>asterids</taxon>
        <taxon>campanulids</taxon>
        <taxon>Asterales</taxon>
        <taxon>Asteraceae</taxon>
        <taxon>Carduoideae</taxon>
        <taxon>Cardueae</taxon>
        <taxon>Centaureinae</taxon>
        <taxon>Centaurea</taxon>
    </lineage>
</organism>
<proteinExistence type="predicted"/>
<dbReference type="InterPro" id="IPR000477">
    <property type="entry name" value="RT_dom"/>
</dbReference>
<evidence type="ECO:0000313" key="2">
    <source>
        <dbReference type="EMBL" id="KAJ9564544.1"/>
    </source>
</evidence>
<dbReference type="AlphaFoldDB" id="A0AA38WTW4"/>
<dbReference type="PROSITE" id="PS50878">
    <property type="entry name" value="RT_POL"/>
    <property type="match status" value="1"/>
</dbReference>
<sequence length="280" mass="32065">MVLKVFISPFRPVNTLMQMGFGLKWRAWVKGINSTTKCSVLVNGTPTRELRMENGVWQGDPLAPFLFIIAAEGLNVALREAQRNNLFKGIRFENSEEEVALLQFADDAIIMEEWNPGNAKNLLRVLKCFEGVSVMKDEVRHLAQWLGCKEQSFPFMYLGFLVGGNMSKISSWQPLIEKFKSWLSNWKANQLSIGGRLCLCKAVGSLGTYFFSLYKAPTKVLNTLESIRRRWWWREKLEPNALWKSVVSSCSGVNNRSNGVWNRMHKIEVNLEDGESTYRT</sequence>
<protein>
    <recommendedName>
        <fullName evidence="1">Reverse transcriptase domain-containing protein</fullName>
    </recommendedName>
</protein>
<comment type="caution">
    <text evidence="2">The sequence shown here is derived from an EMBL/GenBank/DDBJ whole genome shotgun (WGS) entry which is preliminary data.</text>
</comment>
<name>A0AA38WTW4_9ASTR</name>